<organism evidence="13 14">
    <name type="scientific">Parthenolecanium corni</name>
    <dbReference type="NCBI Taxonomy" id="536013"/>
    <lineage>
        <taxon>Eukaryota</taxon>
        <taxon>Metazoa</taxon>
        <taxon>Ecdysozoa</taxon>
        <taxon>Arthropoda</taxon>
        <taxon>Hexapoda</taxon>
        <taxon>Insecta</taxon>
        <taxon>Pterygota</taxon>
        <taxon>Neoptera</taxon>
        <taxon>Paraneoptera</taxon>
        <taxon>Hemiptera</taxon>
        <taxon>Sternorrhyncha</taxon>
        <taxon>Coccoidea</taxon>
        <taxon>Coccidae</taxon>
        <taxon>Parthenolecanium</taxon>
    </lineage>
</organism>
<dbReference type="AlphaFoldDB" id="A0AAN9TA82"/>
<evidence type="ECO:0000256" key="6">
    <source>
        <dbReference type="ARBA" id="ARBA00022490"/>
    </source>
</evidence>
<dbReference type="PANTHER" id="PTHR20531">
    <property type="entry name" value="N-ALPHA-ACETYLTRANSFERASE 40"/>
    <property type="match status" value="1"/>
</dbReference>
<keyword evidence="7" id="KW-0808">Transferase</keyword>
<comment type="similarity">
    <text evidence="3">Belongs to the acetyltransferase family. NAA40 subfamily.</text>
</comment>
<evidence type="ECO:0000313" key="14">
    <source>
        <dbReference type="Proteomes" id="UP001367676"/>
    </source>
</evidence>
<dbReference type="GO" id="GO:0005634">
    <property type="term" value="C:nucleus"/>
    <property type="evidence" value="ECO:0007669"/>
    <property type="project" value="UniProtKB-SubCell"/>
</dbReference>
<dbReference type="InterPro" id="IPR000182">
    <property type="entry name" value="GNAT_dom"/>
</dbReference>
<evidence type="ECO:0000313" key="13">
    <source>
        <dbReference type="EMBL" id="KAK7575648.1"/>
    </source>
</evidence>
<dbReference type="PANTHER" id="PTHR20531:SF1">
    <property type="entry name" value="N-ALPHA-ACETYLTRANSFERASE 40"/>
    <property type="match status" value="1"/>
</dbReference>
<dbReference type="InterPro" id="IPR039949">
    <property type="entry name" value="NAA40"/>
</dbReference>
<keyword evidence="14" id="KW-1185">Reference proteome</keyword>
<dbReference type="InterPro" id="IPR016181">
    <property type="entry name" value="Acyl_CoA_acyltransferase"/>
</dbReference>
<comment type="catalytic activity">
    <reaction evidence="10">
        <text>N-terminal L-seryl-[histone H2A] + acetyl-CoA = N-terminal N(alpha)-acetyl-L-seryl-[histone H2A] + CoA + H(+)</text>
        <dbReference type="Rhea" id="RHEA:50600"/>
        <dbReference type="Rhea" id="RHEA-COMP:12742"/>
        <dbReference type="Rhea" id="RHEA-COMP:12744"/>
        <dbReference type="ChEBI" id="CHEBI:15378"/>
        <dbReference type="ChEBI" id="CHEBI:57287"/>
        <dbReference type="ChEBI" id="CHEBI:57288"/>
        <dbReference type="ChEBI" id="CHEBI:64738"/>
        <dbReference type="ChEBI" id="CHEBI:83690"/>
        <dbReference type="EC" id="2.3.1.257"/>
    </reaction>
</comment>
<dbReference type="Proteomes" id="UP001367676">
    <property type="component" value="Unassembled WGS sequence"/>
</dbReference>
<dbReference type="Pfam" id="PF00583">
    <property type="entry name" value="Acetyltransf_1"/>
    <property type="match status" value="1"/>
</dbReference>
<comment type="catalytic activity">
    <reaction evidence="11">
        <text>N-terminal L-seryl-[histone H4] + acetyl-CoA = N-terminal N(alpha)-acetyl-L-seryl-[histone H4] + CoA + H(+)</text>
        <dbReference type="Rhea" id="RHEA:50596"/>
        <dbReference type="Rhea" id="RHEA-COMP:12740"/>
        <dbReference type="Rhea" id="RHEA-COMP:12743"/>
        <dbReference type="ChEBI" id="CHEBI:15378"/>
        <dbReference type="ChEBI" id="CHEBI:57287"/>
        <dbReference type="ChEBI" id="CHEBI:57288"/>
        <dbReference type="ChEBI" id="CHEBI:64738"/>
        <dbReference type="ChEBI" id="CHEBI:83690"/>
        <dbReference type="EC" id="2.3.1.257"/>
    </reaction>
</comment>
<proteinExistence type="inferred from homology"/>
<dbReference type="EC" id="2.3.1.257" evidence="4"/>
<evidence type="ECO:0000256" key="9">
    <source>
        <dbReference type="ARBA" id="ARBA00023315"/>
    </source>
</evidence>
<feature type="domain" description="N-acetyltransferase" evidence="12">
    <location>
        <begin position="63"/>
        <end position="220"/>
    </location>
</feature>
<dbReference type="PROSITE" id="PS51186">
    <property type="entry name" value="GNAT"/>
    <property type="match status" value="1"/>
</dbReference>
<evidence type="ECO:0000256" key="3">
    <source>
        <dbReference type="ARBA" id="ARBA00008870"/>
    </source>
</evidence>
<comment type="caution">
    <text evidence="13">The sequence shown here is derived from an EMBL/GenBank/DDBJ whole genome shotgun (WGS) entry which is preliminary data.</text>
</comment>
<dbReference type="GO" id="GO:0043998">
    <property type="term" value="F:histone H2A acetyltransferase activity"/>
    <property type="evidence" value="ECO:0007669"/>
    <property type="project" value="InterPro"/>
</dbReference>
<comment type="subcellular location">
    <subcellularLocation>
        <location evidence="2">Cytoplasm</location>
    </subcellularLocation>
    <subcellularLocation>
        <location evidence="1">Nucleus</location>
    </subcellularLocation>
</comment>
<evidence type="ECO:0000256" key="7">
    <source>
        <dbReference type="ARBA" id="ARBA00022679"/>
    </source>
</evidence>
<protein>
    <recommendedName>
        <fullName evidence="5">N-alpha-acetyltransferase 40</fullName>
        <ecNumber evidence="4">2.3.1.257</ecNumber>
    </recommendedName>
</protein>
<dbReference type="Gene3D" id="3.40.630.30">
    <property type="match status" value="1"/>
</dbReference>
<evidence type="ECO:0000256" key="10">
    <source>
        <dbReference type="ARBA" id="ARBA00047821"/>
    </source>
</evidence>
<dbReference type="GO" id="GO:0010485">
    <property type="term" value="F:histone H4 acetyltransferase activity"/>
    <property type="evidence" value="ECO:0007669"/>
    <property type="project" value="InterPro"/>
</dbReference>
<name>A0AAN9TA82_9HEMI</name>
<evidence type="ECO:0000256" key="1">
    <source>
        <dbReference type="ARBA" id="ARBA00004123"/>
    </source>
</evidence>
<evidence type="ECO:0000256" key="8">
    <source>
        <dbReference type="ARBA" id="ARBA00023242"/>
    </source>
</evidence>
<sequence length="226" mass="26599">MSRKPNGLTAKDKRLLRKERQKQVSISWEVVQKANAITNPLEKFAAFREYKCRNGSKVSLVSSPVTELDPKLFDEIFNLERDNMRALYEECEWGWHDKKKREEMADDRARYLVATDAETGDLLAFSHYRFDLDFDVEVLYCYELQLKYSVRRQGLGKFMTQILELIAFSNSMRKVVLTVLKGNREAMDFFTSLNYELDETSPLDDAFETFSYVIMSKRNKRLPDPR</sequence>
<keyword evidence="6" id="KW-0963">Cytoplasm</keyword>
<dbReference type="SUPFAM" id="SSF55729">
    <property type="entry name" value="Acyl-CoA N-acyltransferases (Nat)"/>
    <property type="match status" value="1"/>
</dbReference>
<gene>
    <name evidence="13" type="ORF">V9T40_011934</name>
</gene>
<dbReference type="EMBL" id="JBBCAQ010000036">
    <property type="protein sequence ID" value="KAK7575648.1"/>
    <property type="molecule type" value="Genomic_DNA"/>
</dbReference>
<reference evidence="13 14" key="1">
    <citation type="submission" date="2024-03" db="EMBL/GenBank/DDBJ databases">
        <title>Adaptation during the transition from Ophiocordyceps entomopathogen to insect associate is accompanied by gene loss and intensified selection.</title>
        <authorList>
            <person name="Ward C.M."/>
            <person name="Onetto C.A."/>
            <person name="Borneman A.R."/>
        </authorList>
    </citation>
    <scope>NUCLEOTIDE SEQUENCE [LARGE SCALE GENOMIC DNA]</scope>
    <source>
        <strain evidence="13">AWRI1</strain>
        <tissue evidence="13">Single Adult Female</tissue>
    </source>
</reference>
<evidence type="ECO:0000256" key="11">
    <source>
        <dbReference type="ARBA" id="ARBA00049524"/>
    </source>
</evidence>
<keyword evidence="9" id="KW-0012">Acyltransferase</keyword>
<keyword evidence="8" id="KW-0539">Nucleus</keyword>
<evidence type="ECO:0000256" key="4">
    <source>
        <dbReference type="ARBA" id="ARBA00012950"/>
    </source>
</evidence>
<evidence type="ECO:0000259" key="12">
    <source>
        <dbReference type="PROSITE" id="PS51186"/>
    </source>
</evidence>
<dbReference type="GO" id="GO:0005737">
    <property type="term" value="C:cytoplasm"/>
    <property type="evidence" value="ECO:0007669"/>
    <property type="project" value="UniProtKB-SubCell"/>
</dbReference>
<dbReference type="GO" id="GO:1990189">
    <property type="term" value="F:protein N-terminal-serine acetyltransferase activity"/>
    <property type="evidence" value="ECO:0007669"/>
    <property type="project" value="UniProtKB-EC"/>
</dbReference>
<evidence type="ECO:0000256" key="2">
    <source>
        <dbReference type="ARBA" id="ARBA00004496"/>
    </source>
</evidence>
<evidence type="ECO:0000256" key="5">
    <source>
        <dbReference type="ARBA" id="ARBA00015043"/>
    </source>
</evidence>
<accession>A0AAN9TA82</accession>